<keyword evidence="11 14" id="KW-0407">Ion channel</keyword>
<evidence type="ECO:0000256" key="12">
    <source>
        <dbReference type="SAM" id="Phobius"/>
    </source>
</evidence>
<feature type="transmembrane region" description="Helical" evidence="12">
    <location>
        <begin position="220"/>
        <end position="245"/>
    </location>
</feature>
<evidence type="ECO:0000256" key="4">
    <source>
        <dbReference type="ARBA" id="ARBA00022692"/>
    </source>
</evidence>
<dbReference type="PANTHER" id="PTHR11537">
    <property type="entry name" value="VOLTAGE-GATED POTASSIUM CHANNEL"/>
    <property type="match status" value="1"/>
</dbReference>
<dbReference type="Gene3D" id="1.10.287.70">
    <property type="match status" value="1"/>
</dbReference>
<dbReference type="InterPro" id="IPR028325">
    <property type="entry name" value="VG_K_chnl"/>
</dbReference>
<reference evidence="14 15" key="1">
    <citation type="journal article" date="2011" name="PLoS ONE">
        <title>Haloquadratum walsbyi: limited diversity in a global pond.</title>
        <authorList>
            <person name="Dyall-Smith M."/>
            <person name="Pfeiffer F."/>
            <person name="Klee K."/>
            <person name="Palm P."/>
            <person name="Gross K."/>
            <person name="Schuster S.C."/>
            <person name="Rampp M."/>
            <person name="Oesterhelt D."/>
        </authorList>
    </citation>
    <scope>NUCLEOTIDE SEQUENCE [LARGE SCALE GENOMIC DNA]</scope>
    <source>
        <strain evidence="15">DSM 16854 / JCM 12705 / C23</strain>
    </source>
</reference>
<evidence type="ECO:0000256" key="10">
    <source>
        <dbReference type="ARBA" id="ARBA00023136"/>
    </source>
</evidence>
<dbReference type="Gene3D" id="1.20.120.350">
    <property type="entry name" value="Voltage-gated potassium channels. Chain C"/>
    <property type="match status" value="1"/>
</dbReference>
<dbReference type="InterPro" id="IPR005821">
    <property type="entry name" value="Ion_trans_dom"/>
</dbReference>
<evidence type="ECO:0000313" key="15">
    <source>
        <dbReference type="Proteomes" id="UP000007954"/>
    </source>
</evidence>
<dbReference type="RefSeq" id="WP_014555019.1">
    <property type="nucleotide sequence ID" value="NC_017459.1"/>
</dbReference>
<dbReference type="KEGG" id="hwc:Hqrw_1106"/>
<proteinExistence type="predicted"/>
<evidence type="ECO:0000256" key="5">
    <source>
        <dbReference type="ARBA" id="ARBA00022826"/>
    </source>
</evidence>
<evidence type="ECO:0000256" key="1">
    <source>
        <dbReference type="ARBA" id="ARBA00004141"/>
    </source>
</evidence>
<feature type="transmembrane region" description="Helical" evidence="12">
    <location>
        <begin position="100"/>
        <end position="119"/>
    </location>
</feature>
<sequence length="267" mass="29651">MNYTQARSFTYEIFAPRLGGRLGAAFDWGIMGLIVINIIAVLLETVDPIAATYGRELYLIEIISVSVFTIEYLAHVWSIIETRKYDNPVLGRIRFIFTPLMIIDLLAILPFYLASIFAVDTRFLRAMRLVRVIRLLKIARYSESIRSFATVLRSQKEKLVVAAAMNLILLVLSSSIMYQLEHNAQPELFSSIPATLWWGAMTLTTVGYGDMYPVTQGGQVAGSLIAVFGIGLFALPASILAAGFIEDSQATDDNVCPHCGEELSQNK</sequence>
<dbReference type="AlphaFoldDB" id="G0LG58"/>
<evidence type="ECO:0000259" key="13">
    <source>
        <dbReference type="Pfam" id="PF00520"/>
    </source>
</evidence>
<evidence type="ECO:0000256" key="6">
    <source>
        <dbReference type="ARBA" id="ARBA00022882"/>
    </source>
</evidence>
<keyword evidence="8 12" id="KW-1133">Transmembrane helix</keyword>
<evidence type="ECO:0000256" key="11">
    <source>
        <dbReference type="ARBA" id="ARBA00023303"/>
    </source>
</evidence>
<keyword evidence="7" id="KW-0630">Potassium</keyword>
<dbReference type="EMBL" id="FR746099">
    <property type="protein sequence ID" value="CCC39078.1"/>
    <property type="molecule type" value="Genomic_DNA"/>
</dbReference>
<feature type="domain" description="Ion transport" evidence="13">
    <location>
        <begin position="25"/>
        <end position="248"/>
    </location>
</feature>
<evidence type="ECO:0000256" key="9">
    <source>
        <dbReference type="ARBA" id="ARBA00023065"/>
    </source>
</evidence>
<dbReference type="InterPro" id="IPR027359">
    <property type="entry name" value="Volt_channel_dom_sf"/>
</dbReference>
<dbReference type="PRINTS" id="PR00169">
    <property type="entry name" value="KCHANNEL"/>
</dbReference>
<comment type="subcellular location">
    <subcellularLocation>
        <location evidence="1">Membrane</location>
        <topology evidence="1">Multi-pass membrane protein</topology>
    </subcellularLocation>
</comment>
<evidence type="ECO:0000313" key="14">
    <source>
        <dbReference type="EMBL" id="CCC39078.1"/>
    </source>
</evidence>
<keyword evidence="2" id="KW-0813">Transport</keyword>
<organism evidence="14 15">
    <name type="scientific">Haloquadratum walsbyi (strain DSM 16854 / JCM 12705 / C23)</name>
    <dbReference type="NCBI Taxonomy" id="768065"/>
    <lineage>
        <taxon>Archaea</taxon>
        <taxon>Methanobacteriati</taxon>
        <taxon>Methanobacteriota</taxon>
        <taxon>Stenosarchaea group</taxon>
        <taxon>Halobacteria</taxon>
        <taxon>Halobacteriales</taxon>
        <taxon>Haloferacaceae</taxon>
        <taxon>Haloquadratum</taxon>
    </lineage>
</organism>
<dbReference type="GO" id="GO:0008076">
    <property type="term" value="C:voltage-gated potassium channel complex"/>
    <property type="evidence" value="ECO:0007669"/>
    <property type="project" value="InterPro"/>
</dbReference>
<keyword evidence="10 12" id="KW-0472">Membrane</keyword>
<feature type="transmembrane region" description="Helical" evidence="12">
    <location>
        <begin position="190"/>
        <end position="208"/>
    </location>
</feature>
<keyword evidence="5" id="KW-0631">Potassium channel</keyword>
<keyword evidence="6" id="KW-0851">Voltage-gated channel</keyword>
<dbReference type="GO" id="GO:0005249">
    <property type="term" value="F:voltage-gated potassium channel activity"/>
    <property type="evidence" value="ECO:0007669"/>
    <property type="project" value="InterPro"/>
</dbReference>
<feature type="transmembrane region" description="Helical" evidence="12">
    <location>
        <begin position="28"/>
        <end position="46"/>
    </location>
</feature>
<dbReference type="GeneID" id="12445717"/>
<dbReference type="GO" id="GO:0001508">
    <property type="term" value="P:action potential"/>
    <property type="evidence" value="ECO:0007669"/>
    <property type="project" value="TreeGrafter"/>
</dbReference>
<dbReference type="OrthoDB" id="56871at2157"/>
<name>G0LG58_HALWC</name>
<accession>G0LG58</accession>
<feature type="transmembrane region" description="Helical" evidence="12">
    <location>
        <begin position="159"/>
        <end position="178"/>
    </location>
</feature>
<feature type="transmembrane region" description="Helical" evidence="12">
    <location>
        <begin position="58"/>
        <end position="80"/>
    </location>
</feature>
<evidence type="ECO:0000256" key="2">
    <source>
        <dbReference type="ARBA" id="ARBA00022448"/>
    </source>
</evidence>
<protein>
    <submittedName>
        <fullName evidence="14">Mvp-type potassium channel superfamily protein</fullName>
    </submittedName>
</protein>
<dbReference type="Proteomes" id="UP000007954">
    <property type="component" value="Chromosome"/>
</dbReference>
<gene>
    <name evidence="14" type="primary">kch1</name>
    <name evidence="14" type="ordered locus">Hqrw_1106</name>
</gene>
<keyword evidence="9" id="KW-0406">Ion transport</keyword>
<dbReference type="Pfam" id="PF00520">
    <property type="entry name" value="Ion_trans"/>
    <property type="match status" value="1"/>
</dbReference>
<dbReference type="PANTHER" id="PTHR11537:SF254">
    <property type="entry name" value="POTASSIUM VOLTAGE-GATED CHANNEL PROTEIN SHAB"/>
    <property type="match status" value="1"/>
</dbReference>
<dbReference type="SUPFAM" id="SSF81324">
    <property type="entry name" value="Voltage-gated potassium channels"/>
    <property type="match status" value="1"/>
</dbReference>
<keyword evidence="3" id="KW-0633">Potassium transport</keyword>
<keyword evidence="4 12" id="KW-0812">Transmembrane</keyword>
<dbReference type="HOGENOM" id="CLU_011722_1_1_2"/>
<evidence type="ECO:0000256" key="3">
    <source>
        <dbReference type="ARBA" id="ARBA00022538"/>
    </source>
</evidence>
<evidence type="ECO:0000256" key="7">
    <source>
        <dbReference type="ARBA" id="ARBA00022958"/>
    </source>
</evidence>
<evidence type="ECO:0000256" key="8">
    <source>
        <dbReference type="ARBA" id="ARBA00022989"/>
    </source>
</evidence>